<name>A0A0N4VLQ0_ENTVE</name>
<protein>
    <submittedName>
        <fullName evidence="3">CNNM transmembrane domain-containing protein</fullName>
    </submittedName>
</protein>
<keyword evidence="2" id="KW-1185">Reference proteome</keyword>
<reference evidence="3" key="1">
    <citation type="submission" date="2017-02" db="UniProtKB">
        <authorList>
            <consortium name="WormBaseParasite"/>
        </authorList>
    </citation>
    <scope>IDENTIFICATION</scope>
</reference>
<evidence type="ECO:0000313" key="1">
    <source>
        <dbReference type="EMBL" id="VDD96345.1"/>
    </source>
</evidence>
<evidence type="ECO:0000313" key="2">
    <source>
        <dbReference type="Proteomes" id="UP000274131"/>
    </source>
</evidence>
<organism evidence="3">
    <name type="scientific">Enterobius vermicularis</name>
    <name type="common">Human pinworm</name>
    <dbReference type="NCBI Taxonomy" id="51028"/>
    <lineage>
        <taxon>Eukaryota</taxon>
        <taxon>Metazoa</taxon>
        <taxon>Ecdysozoa</taxon>
        <taxon>Nematoda</taxon>
        <taxon>Chromadorea</taxon>
        <taxon>Rhabditida</taxon>
        <taxon>Spirurina</taxon>
        <taxon>Oxyuridomorpha</taxon>
        <taxon>Oxyuroidea</taxon>
        <taxon>Oxyuridae</taxon>
        <taxon>Enterobius</taxon>
    </lineage>
</organism>
<evidence type="ECO:0000313" key="3">
    <source>
        <dbReference type="WBParaSite" id="EVEC_0001181801-mRNA-1"/>
    </source>
</evidence>
<proteinExistence type="predicted"/>
<dbReference type="Proteomes" id="UP000274131">
    <property type="component" value="Unassembled WGS sequence"/>
</dbReference>
<accession>A0A0N4VLQ0</accession>
<dbReference type="AlphaFoldDB" id="A0A0N4VLQ0"/>
<sequence>MERERRVAADRNSAKRAKLIAGSSMERKGSNMGWNIGIFYSIADMQPVRTAIILTTALANLPVGLLLIL</sequence>
<dbReference type="WBParaSite" id="EVEC_0001181801-mRNA-1">
    <property type="protein sequence ID" value="EVEC_0001181801-mRNA-1"/>
    <property type="gene ID" value="EVEC_0001181801"/>
</dbReference>
<dbReference type="EMBL" id="UXUI01011570">
    <property type="protein sequence ID" value="VDD96345.1"/>
    <property type="molecule type" value="Genomic_DNA"/>
</dbReference>
<reference evidence="1 2" key="2">
    <citation type="submission" date="2018-10" db="EMBL/GenBank/DDBJ databases">
        <authorList>
            <consortium name="Pathogen Informatics"/>
        </authorList>
    </citation>
    <scope>NUCLEOTIDE SEQUENCE [LARGE SCALE GENOMIC DNA]</scope>
</reference>
<gene>
    <name evidence="1" type="ORF">EVEC_LOCUS11096</name>
</gene>